<evidence type="ECO:0000259" key="6">
    <source>
        <dbReference type="PROSITE" id="PS51192"/>
    </source>
</evidence>
<dbReference type="PROSITE" id="PS51192">
    <property type="entry name" value="HELICASE_ATP_BIND_1"/>
    <property type="match status" value="1"/>
</dbReference>
<comment type="caution">
    <text evidence="7">The sequence shown here is derived from an EMBL/GenBank/DDBJ whole genome shotgun (WGS) entry which is preliminary data.</text>
</comment>
<dbReference type="InterPro" id="IPR014001">
    <property type="entry name" value="Helicase_ATP-bd"/>
</dbReference>
<dbReference type="InterPro" id="IPR002464">
    <property type="entry name" value="DNA/RNA_helicase_DEAH_CS"/>
</dbReference>
<dbReference type="EMBL" id="JALJOR010000008">
    <property type="protein sequence ID" value="KAK9812983.1"/>
    <property type="molecule type" value="Genomic_DNA"/>
</dbReference>
<dbReference type="Proteomes" id="UP001489004">
    <property type="component" value="Unassembled WGS sequence"/>
</dbReference>
<keyword evidence="5" id="KW-0067">ATP-binding</keyword>
<name>A0AAW1PWJ0_9CHLO</name>
<accession>A0AAW1PWJ0</accession>
<dbReference type="InterPro" id="IPR001650">
    <property type="entry name" value="Helicase_C-like"/>
</dbReference>
<comment type="similarity">
    <text evidence="1">Belongs to the DEAD box helicase family. DEAH subfamily.</text>
</comment>
<evidence type="ECO:0000256" key="4">
    <source>
        <dbReference type="ARBA" id="ARBA00022806"/>
    </source>
</evidence>
<organism evidence="7 8">
    <name type="scientific">[Myrmecia] bisecta</name>
    <dbReference type="NCBI Taxonomy" id="41462"/>
    <lineage>
        <taxon>Eukaryota</taxon>
        <taxon>Viridiplantae</taxon>
        <taxon>Chlorophyta</taxon>
        <taxon>core chlorophytes</taxon>
        <taxon>Trebouxiophyceae</taxon>
        <taxon>Trebouxiales</taxon>
        <taxon>Trebouxiaceae</taxon>
        <taxon>Myrmecia</taxon>
    </lineage>
</organism>
<evidence type="ECO:0000256" key="3">
    <source>
        <dbReference type="ARBA" id="ARBA00022801"/>
    </source>
</evidence>
<dbReference type="Gene3D" id="3.40.50.300">
    <property type="entry name" value="P-loop containing nucleotide triphosphate hydrolases"/>
    <property type="match status" value="2"/>
</dbReference>
<reference evidence="7 8" key="1">
    <citation type="journal article" date="2024" name="Nat. Commun.">
        <title>Phylogenomics reveals the evolutionary origins of lichenization in chlorophyte algae.</title>
        <authorList>
            <person name="Puginier C."/>
            <person name="Libourel C."/>
            <person name="Otte J."/>
            <person name="Skaloud P."/>
            <person name="Haon M."/>
            <person name="Grisel S."/>
            <person name="Petersen M."/>
            <person name="Berrin J.G."/>
            <person name="Delaux P.M."/>
            <person name="Dal Grande F."/>
            <person name="Keller J."/>
        </authorList>
    </citation>
    <scope>NUCLEOTIDE SEQUENCE [LARGE SCALE GENOMIC DNA]</scope>
    <source>
        <strain evidence="7 8">SAG 2043</strain>
    </source>
</reference>
<dbReference type="GO" id="GO:0004386">
    <property type="term" value="F:helicase activity"/>
    <property type="evidence" value="ECO:0007669"/>
    <property type="project" value="UniProtKB-KW"/>
</dbReference>
<keyword evidence="4" id="KW-0347">Helicase</keyword>
<keyword evidence="3" id="KW-0378">Hydrolase</keyword>
<proteinExistence type="inferred from homology"/>
<sequence length="557" mass="60200">MTYGFFRAVSTDDTHFSKWGAVILDEAHERRMDADALLPQLSAACQARADFKAIVMSATIDVSVFATSLEANGMPPPCPVIEVPGVTYPVQDVWWGGEPWVPTADGAITNLAMETVRVFNDEDQGNLLVFLGTIAAVNEMVSEVSRLLQHDKVVTVRPLYAALSDVEKEEVTAFSDLAKYPRNKGKRLICISINVAEAGVTIPGITAVIETSWEMDVSYDHVLKGKEQFAAESGDHETLLAIYTAWVGAHKSSSWSAENGIKPGVLAAADQLLGKLDKNAIALLLTDGWIRKLETEIEARLGMAAQLRLVKKAKTLTVTVLAVALDAAVDMVHRRLGSPNPSGLVSSGTASLDAHSGTQHLTALQTAPAEQIKGQFGSGQAGSLMLLARLILTSTPMWVYGGFLRDLVLRGETHANMDLDVGLPKEGGMTIEAGLAAIVKQAQAHGMAFLRQSCSDPRVCACWFSTLDRSSEVEVQIVDAYAFAQKDARVDFDVNNLKLASDGSLQIKSGAMPAATNLNQIIANVQAKRLLVCKPAREVTDRIKKMRERGWQITYPC</sequence>
<dbReference type="PROSITE" id="PS00690">
    <property type="entry name" value="DEAH_ATP_HELICASE"/>
    <property type="match status" value="1"/>
</dbReference>
<evidence type="ECO:0000313" key="7">
    <source>
        <dbReference type="EMBL" id="KAK9812983.1"/>
    </source>
</evidence>
<dbReference type="SUPFAM" id="SSF52540">
    <property type="entry name" value="P-loop containing nucleoside triphosphate hydrolases"/>
    <property type="match status" value="1"/>
</dbReference>
<gene>
    <name evidence="7" type="ORF">WJX72_006801</name>
</gene>
<dbReference type="GO" id="GO:0005524">
    <property type="term" value="F:ATP binding"/>
    <property type="evidence" value="ECO:0007669"/>
    <property type="project" value="UniProtKB-KW"/>
</dbReference>
<protein>
    <recommendedName>
        <fullName evidence="6">Helicase ATP-binding domain-containing protein</fullName>
    </recommendedName>
</protein>
<evidence type="ECO:0000256" key="5">
    <source>
        <dbReference type="ARBA" id="ARBA00022840"/>
    </source>
</evidence>
<keyword evidence="2" id="KW-0547">Nucleotide-binding</keyword>
<dbReference type="InterPro" id="IPR027417">
    <property type="entry name" value="P-loop_NTPase"/>
</dbReference>
<evidence type="ECO:0000313" key="8">
    <source>
        <dbReference type="Proteomes" id="UP001489004"/>
    </source>
</evidence>
<dbReference type="GO" id="GO:0003723">
    <property type="term" value="F:RNA binding"/>
    <property type="evidence" value="ECO:0007669"/>
    <property type="project" value="TreeGrafter"/>
</dbReference>
<dbReference type="AlphaFoldDB" id="A0AAW1PWJ0"/>
<dbReference type="PANTHER" id="PTHR18934:SF99">
    <property type="entry name" value="ATP-DEPENDENT RNA HELICASE DHX37-RELATED"/>
    <property type="match status" value="1"/>
</dbReference>
<dbReference type="PANTHER" id="PTHR18934">
    <property type="entry name" value="ATP-DEPENDENT RNA HELICASE"/>
    <property type="match status" value="1"/>
</dbReference>
<evidence type="ECO:0000256" key="1">
    <source>
        <dbReference type="ARBA" id="ARBA00008792"/>
    </source>
</evidence>
<evidence type="ECO:0000256" key="2">
    <source>
        <dbReference type="ARBA" id="ARBA00022741"/>
    </source>
</evidence>
<dbReference type="Pfam" id="PF00271">
    <property type="entry name" value="Helicase_C"/>
    <property type="match status" value="1"/>
</dbReference>
<feature type="domain" description="Helicase ATP-binding" evidence="6">
    <location>
        <begin position="1"/>
        <end position="78"/>
    </location>
</feature>
<keyword evidence="8" id="KW-1185">Reference proteome</keyword>
<dbReference type="GO" id="GO:0016787">
    <property type="term" value="F:hydrolase activity"/>
    <property type="evidence" value="ECO:0007669"/>
    <property type="project" value="UniProtKB-KW"/>
</dbReference>